<dbReference type="SUPFAM" id="SSF47240">
    <property type="entry name" value="Ferritin-like"/>
    <property type="match status" value="1"/>
</dbReference>
<dbReference type="InterPro" id="IPR047114">
    <property type="entry name" value="YciF"/>
</dbReference>
<dbReference type="PANTHER" id="PTHR30565">
    <property type="entry name" value="PROTEIN YCIF"/>
    <property type="match status" value="1"/>
</dbReference>
<keyword evidence="2" id="KW-1185">Reference proteome</keyword>
<dbReference type="RefSeq" id="WP_011291886.1">
    <property type="nucleotide sequence ID" value="NZ_AOSG01000036.1"/>
</dbReference>
<dbReference type="InterPro" id="IPR012347">
    <property type="entry name" value="Ferritin-like"/>
</dbReference>
<gene>
    <name evidence="1" type="ORF">TM51_07626</name>
</gene>
<dbReference type="EMBL" id="AOSG01000036">
    <property type="protein sequence ID" value="EOR71443.1"/>
    <property type="molecule type" value="Genomic_DNA"/>
</dbReference>
<dbReference type="Pfam" id="PF05974">
    <property type="entry name" value="DUF892"/>
    <property type="match status" value="1"/>
</dbReference>
<evidence type="ECO:0000313" key="1">
    <source>
        <dbReference type="EMBL" id="EOR71443.1"/>
    </source>
</evidence>
<dbReference type="Gene3D" id="1.20.1260.10">
    <property type="match status" value="1"/>
</dbReference>
<sequence>MKLETPRDLFVHEMSAMRTGEAVIADMLDEMSGMVADENVADMLRHHQQETQQQIANLEQCFRAIGATPQRVPCAAIEALRQEFREFAGMNPSPQVLTMFALGGALKVEHYEIAAYRGLVGKAMLMGETTCIQLLETNLLQEEETAGKLERFTHEMGRRMLATV</sequence>
<evidence type="ECO:0008006" key="3">
    <source>
        <dbReference type="Google" id="ProtNLM"/>
    </source>
</evidence>
<dbReference type="InterPro" id="IPR009078">
    <property type="entry name" value="Ferritin-like_SF"/>
</dbReference>
<organism evidence="1 2">
    <name type="scientific">Thermobifida fusca TM51</name>
    <dbReference type="NCBI Taxonomy" id="1169414"/>
    <lineage>
        <taxon>Bacteria</taxon>
        <taxon>Bacillati</taxon>
        <taxon>Actinomycetota</taxon>
        <taxon>Actinomycetes</taxon>
        <taxon>Streptosporangiales</taxon>
        <taxon>Nocardiopsidaceae</taxon>
        <taxon>Thermobifida</taxon>
    </lineage>
</organism>
<dbReference type="InterPro" id="IPR010287">
    <property type="entry name" value="DUF892_YciF-like"/>
</dbReference>
<evidence type="ECO:0000313" key="2">
    <source>
        <dbReference type="Proteomes" id="UP000014184"/>
    </source>
</evidence>
<dbReference type="AlphaFoldDB" id="A0A9P2TAQ2"/>
<accession>A0A9P2TAQ2</accession>
<dbReference type="Proteomes" id="UP000014184">
    <property type="component" value="Unassembled WGS sequence"/>
</dbReference>
<protein>
    <recommendedName>
        <fullName evidence="3">Ferritin-like metal-binding protein YciE</fullName>
    </recommendedName>
</protein>
<reference evidence="1 2" key="1">
    <citation type="journal article" date="2013" name="Genome Announc.">
        <title>Draft Genome Sequence of the Lignocellulose Decomposer Thermobifida fusca Strain TM51.</title>
        <authorList>
            <person name="Toth A."/>
            <person name="Barna T."/>
            <person name="Nagy I."/>
            <person name="Horvath B."/>
            <person name="Nagy I."/>
            <person name="Tancsics A."/>
            <person name="Kriszt B."/>
            <person name="Baka E."/>
            <person name="Fekete C."/>
            <person name="Kukolya J."/>
        </authorList>
    </citation>
    <scope>NUCLEOTIDE SEQUENCE [LARGE SCALE GENOMIC DNA]</scope>
    <source>
        <strain evidence="1 2">TM51</strain>
    </source>
</reference>
<proteinExistence type="predicted"/>
<name>A0A9P2TAQ2_THEFU</name>
<comment type="caution">
    <text evidence="1">The sequence shown here is derived from an EMBL/GenBank/DDBJ whole genome shotgun (WGS) entry which is preliminary data.</text>
</comment>
<dbReference type="PANTHER" id="PTHR30565:SF9">
    <property type="entry name" value="PROTEIN YCIF"/>
    <property type="match status" value="1"/>
</dbReference>